<accession>A0ABU9XI85</accession>
<evidence type="ECO:0000313" key="4">
    <source>
        <dbReference type="EMBL" id="MEN2768007.1"/>
    </source>
</evidence>
<protein>
    <submittedName>
        <fullName evidence="4">Redoxin domain-containing protein</fullName>
    </submittedName>
</protein>
<dbReference type="Pfam" id="PF00578">
    <property type="entry name" value="AhpC-TSA"/>
    <property type="match status" value="1"/>
</dbReference>
<gene>
    <name evidence="4" type="ORF">ABC228_12465</name>
</gene>
<dbReference type="PANTHER" id="PTHR42852">
    <property type="entry name" value="THIOL:DISULFIDE INTERCHANGE PROTEIN DSBE"/>
    <property type="match status" value="1"/>
</dbReference>
<feature type="domain" description="Thioredoxin" evidence="3">
    <location>
        <begin position="62"/>
        <end position="199"/>
    </location>
</feature>
<dbReference type="InterPro" id="IPR017937">
    <property type="entry name" value="Thioredoxin_CS"/>
</dbReference>
<sequence>MKKWILIVVVIGMLGWALFDFINSNRKSADQFANVEDVQEVEEDSKKEEAGDTGTKEPVIGLEVGNKAPDFQLDTLTGDTVKLSDFHGSRVMINFWATWCPPCRAEMPDMEEFHQDKDIVILAVNLSDTEKSVEDVEKFTDDFKLTFPILMDTNLDVANLYAIQPIPTTYMIDSNGIISYRAFGAMNYDLMVQEFEKME</sequence>
<evidence type="ECO:0000256" key="1">
    <source>
        <dbReference type="ARBA" id="ARBA00023157"/>
    </source>
</evidence>
<organism evidence="4 5">
    <name type="scientific">Ornithinibacillus xuwenensis</name>
    <dbReference type="NCBI Taxonomy" id="3144668"/>
    <lineage>
        <taxon>Bacteria</taxon>
        <taxon>Bacillati</taxon>
        <taxon>Bacillota</taxon>
        <taxon>Bacilli</taxon>
        <taxon>Bacillales</taxon>
        <taxon>Bacillaceae</taxon>
        <taxon>Ornithinibacillus</taxon>
    </lineage>
</organism>
<keyword evidence="1" id="KW-1015">Disulfide bond</keyword>
<keyword evidence="5" id="KW-1185">Reference proteome</keyword>
<dbReference type="SUPFAM" id="SSF52833">
    <property type="entry name" value="Thioredoxin-like"/>
    <property type="match status" value="1"/>
</dbReference>
<feature type="region of interest" description="Disordered" evidence="2">
    <location>
        <begin position="37"/>
        <end position="58"/>
    </location>
</feature>
<evidence type="ECO:0000313" key="5">
    <source>
        <dbReference type="Proteomes" id="UP001444625"/>
    </source>
</evidence>
<evidence type="ECO:0000259" key="3">
    <source>
        <dbReference type="PROSITE" id="PS51352"/>
    </source>
</evidence>
<name>A0ABU9XI85_9BACI</name>
<dbReference type="InterPro" id="IPR000866">
    <property type="entry name" value="AhpC/TSA"/>
</dbReference>
<dbReference type="InterPro" id="IPR036249">
    <property type="entry name" value="Thioredoxin-like_sf"/>
</dbReference>
<dbReference type="EMBL" id="JBDIML010000003">
    <property type="protein sequence ID" value="MEN2768007.1"/>
    <property type="molecule type" value="Genomic_DNA"/>
</dbReference>
<comment type="caution">
    <text evidence="4">The sequence shown here is derived from an EMBL/GenBank/DDBJ whole genome shotgun (WGS) entry which is preliminary data.</text>
</comment>
<dbReference type="InterPro" id="IPR013766">
    <property type="entry name" value="Thioredoxin_domain"/>
</dbReference>
<evidence type="ECO:0000256" key="2">
    <source>
        <dbReference type="SAM" id="MobiDB-lite"/>
    </source>
</evidence>
<dbReference type="PROSITE" id="PS51352">
    <property type="entry name" value="THIOREDOXIN_2"/>
    <property type="match status" value="1"/>
</dbReference>
<dbReference type="CDD" id="cd02966">
    <property type="entry name" value="TlpA_like_family"/>
    <property type="match status" value="1"/>
</dbReference>
<dbReference type="RefSeq" id="WP_345825470.1">
    <property type="nucleotide sequence ID" value="NZ_JBDIML010000003.1"/>
</dbReference>
<dbReference type="Proteomes" id="UP001444625">
    <property type="component" value="Unassembled WGS sequence"/>
</dbReference>
<dbReference type="Gene3D" id="3.40.30.10">
    <property type="entry name" value="Glutaredoxin"/>
    <property type="match status" value="1"/>
</dbReference>
<dbReference type="InterPro" id="IPR050553">
    <property type="entry name" value="Thioredoxin_ResA/DsbE_sf"/>
</dbReference>
<reference evidence="4 5" key="1">
    <citation type="submission" date="2024-05" db="EMBL/GenBank/DDBJ databases">
        <authorList>
            <person name="Haq I."/>
            <person name="Ullah Z."/>
            <person name="Ahmad R."/>
            <person name="Li M."/>
            <person name="Tong Y."/>
        </authorList>
    </citation>
    <scope>NUCLEOTIDE SEQUENCE [LARGE SCALE GENOMIC DNA]</scope>
    <source>
        <strain evidence="4 5">16A2E</strain>
    </source>
</reference>
<dbReference type="PANTHER" id="PTHR42852:SF1">
    <property type="entry name" value="THIOREDOXIN-LIKE PROTEIN YNEN"/>
    <property type="match status" value="1"/>
</dbReference>
<dbReference type="PROSITE" id="PS00194">
    <property type="entry name" value="THIOREDOXIN_1"/>
    <property type="match status" value="1"/>
</dbReference>
<proteinExistence type="predicted"/>